<proteinExistence type="predicted"/>
<sequence>MAIQVNAIVSPRIITVPEADGDSITIQSLVNQIRAWEDDQINLSYPKLLSAGGKDDLGEGVFVGITATLENAKLKFAARTSPTVCTIGGGNLVALDSYGEPMSPVEFSDNVAVIISQSSSGTIVSTGVSGLTSEESTKLMGALSKVDFIGLL</sequence>
<organism evidence="1">
    <name type="scientific">viral metagenome</name>
    <dbReference type="NCBI Taxonomy" id="1070528"/>
    <lineage>
        <taxon>unclassified sequences</taxon>
        <taxon>metagenomes</taxon>
        <taxon>organismal metagenomes</taxon>
    </lineage>
</organism>
<dbReference type="EMBL" id="MT142644">
    <property type="protein sequence ID" value="QJA86580.1"/>
    <property type="molecule type" value="Genomic_DNA"/>
</dbReference>
<reference evidence="1" key="1">
    <citation type="submission" date="2020-03" db="EMBL/GenBank/DDBJ databases">
        <title>The deep terrestrial virosphere.</title>
        <authorList>
            <person name="Holmfeldt K."/>
            <person name="Nilsson E."/>
            <person name="Simone D."/>
            <person name="Lopez-Fernandez M."/>
            <person name="Wu X."/>
            <person name="de Brujin I."/>
            <person name="Lundin D."/>
            <person name="Andersson A."/>
            <person name="Bertilsson S."/>
            <person name="Dopson M."/>
        </authorList>
    </citation>
    <scope>NUCLEOTIDE SEQUENCE</scope>
    <source>
        <strain evidence="2">MM415A01099</strain>
        <strain evidence="3">MM415B03162</strain>
        <strain evidence="1">TM448A02849</strain>
    </source>
</reference>
<evidence type="ECO:0000313" key="2">
    <source>
        <dbReference type="EMBL" id="QJA78253.1"/>
    </source>
</evidence>
<name>A0A6H1ZZC4_9ZZZZ</name>
<accession>A0A6H1ZZC4</accession>
<dbReference type="EMBL" id="MT142328">
    <property type="protein sequence ID" value="QJA78253.1"/>
    <property type="molecule type" value="Genomic_DNA"/>
</dbReference>
<evidence type="ECO:0000313" key="3">
    <source>
        <dbReference type="EMBL" id="QJA86580.1"/>
    </source>
</evidence>
<gene>
    <name evidence="2" type="ORF">MM415A01099_0004</name>
    <name evidence="3" type="ORF">MM415B03162_0009</name>
    <name evidence="1" type="ORF">TM448A02849_0004</name>
</gene>
<dbReference type="EMBL" id="MT144354">
    <property type="protein sequence ID" value="QJA52615.1"/>
    <property type="molecule type" value="Genomic_DNA"/>
</dbReference>
<protein>
    <submittedName>
        <fullName evidence="1">Uncharacterized protein</fullName>
    </submittedName>
</protein>
<evidence type="ECO:0000313" key="1">
    <source>
        <dbReference type="EMBL" id="QJA52615.1"/>
    </source>
</evidence>
<dbReference type="AlphaFoldDB" id="A0A6H1ZZC4"/>